<protein>
    <submittedName>
        <fullName evidence="2">Uncharacterized protein</fullName>
    </submittedName>
</protein>
<dbReference type="OrthoDB" id="6381640at2759"/>
<evidence type="ECO:0000313" key="2">
    <source>
        <dbReference type="EMBL" id="OXA48435.1"/>
    </source>
</evidence>
<evidence type="ECO:0000256" key="1">
    <source>
        <dbReference type="SAM" id="SignalP"/>
    </source>
</evidence>
<evidence type="ECO:0000313" key="3">
    <source>
        <dbReference type="Proteomes" id="UP000198287"/>
    </source>
</evidence>
<sequence length="208" mass="23478">MQAKAFLFISLYATVTLFGNSLGSSGVPQYLLQYVGDENCTTGNHSVNVTEFEHDLIAPGDDEAVYFQVMGFWRITQYNELGHHANLYLDGIGDECQHMWIIYNYRWTATRLGDPFQIEKEIQLYGGSYFHGVPYKVKGSMPSIIPPVNVGSFFFSGNYSWGLFSGPNYTGDTVCFMPMIQGRDWGITTFPLFANDFPLRSLKEGCHP</sequence>
<dbReference type="AlphaFoldDB" id="A0A226DSE6"/>
<gene>
    <name evidence="2" type="ORF">Fcan01_16479</name>
</gene>
<reference evidence="2 3" key="1">
    <citation type="submission" date="2015-12" db="EMBL/GenBank/DDBJ databases">
        <title>The genome of Folsomia candida.</title>
        <authorList>
            <person name="Faddeeva A."/>
            <person name="Derks M.F."/>
            <person name="Anvar Y."/>
            <person name="Smit S."/>
            <person name="Van Straalen N."/>
            <person name="Roelofs D."/>
        </authorList>
    </citation>
    <scope>NUCLEOTIDE SEQUENCE [LARGE SCALE GENOMIC DNA]</scope>
    <source>
        <strain evidence="2 3">VU population</strain>
        <tissue evidence="2">Whole body</tissue>
    </source>
</reference>
<comment type="caution">
    <text evidence="2">The sequence shown here is derived from an EMBL/GenBank/DDBJ whole genome shotgun (WGS) entry which is preliminary data.</text>
</comment>
<organism evidence="2 3">
    <name type="scientific">Folsomia candida</name>
    <name type="common">Springtail</name>
    <dbReference type="NCBI Taxonomy" id="158441"/>
    <lineage>
        <taxon>Eukaryota</taxon>
        <taxon>Metazoa</taxon>
        <taxon>Ecdysozoa</taxon>
        <taxon>Arthropoda</taxon>
        <taxon>Hexapoda</taxon>
        <taxon>Collembola</taxon>
        <taxon>Entomobryomorpha</taxon>
        <taxon>Isotomoidea</taxon>
        <taxon>Isotomidae</taxon>
        <taxon>Proisotominae</taxon>
        <taxon>Folsomia</taxon>
    </lineage>
</organism>
<feature type="signal peptide" evidence="1">
    <location>
        <begin position="1"/>
        <end position="23"/>
    </location>
</feature>
<keyword evidence="3" id="KW-1185">Reference proteome</keyword>
<dbReference type="EMBL" id="LNIX01000011">
    <property type="protein sequence ID" value="OXA48435.1"/>
    <property type="molecule type" value="Genomic_DNA"/>
</dbReference>
<feature type="chain" id="PRO_5012646541" evidence="1">
    <location>
        <begin position="24"/>
        <end position="208"/>
    </location>
</feature>
<keyword evidence="1" id="KW-0732">Signal</keyword>
<proteinExistence type="predicted"/>
<dbReference type="Proteomes" id="UP000198287">
    <property type="component" value="Unassembled WGS sequence"/>
</dbReference>
<name>A0A226DSE6_FOLCA</name>
<accession>A0A226DSE6</accession>